<keyword evidence="1" id="KW-0378">Hydrolase</keyword>
<accession>A0A7S7NSG9</accession>
<evidence type="ECO:0000313" key="4">
    <source>
        <dbReference type="Proteomes" id="UP000593892"/>
    </source>
</evidence>
<protein>
    <submittedName>
        <fullName evidence="3">Carbohydrate-binding family 6 protein</fullName>
    </submittedName>
</protein>
<dbReference type="RefSeq" id="WP_194450660.1">
    <property type="nucleotide sequence ID" value="NZ_CP063849.1"/>
</dbReference>
<evidence type="ECO:0000256" key="1">
    <source>
        <dbReference type="ARBA" id="ARBA00022801"/>
    </source>
</evidence>
<dbReference type="AlphaFoldDB" id="A0A7S7NSG9"/>
<keyword evidence="2" id="KW-0732">Signal</keyword>
<dbReference type="Proteomes" id="UP000593892">
    <property type="component" value="Chromosome"/>
</dbReference>
<proteinExistence type="predicted"/>
<dbReference type="InterPro" id="IPR029018">
    <property type="entry name" value="Hex-like_dom2"/>
</dbReference>
<dbReference type="EMBL" id="CP063849">
    <property type="protein sequence ID" value="QOY88997.1"/>
    <property type="molecule type" value="Genomic_DNA"/>
</dbReference>
<feature type="signal peptide" evidence="2">
    <location>
        <begin position="1"/>
        <end position="31"/>
    </location>
</feature>
<dbReference type="GO" id="GO:0005975">
    <property type="term" value="P:carbohydrate metabolic process"/>
    <property type="evidence" value="ECO:0007669"/>
    <property type="project" value="UniProtKB-ARBA"/>
</dbReference>
<reference evidence="3 4" key="1">
    <citation type="submission" date="2020-10" db="EMBL/GenBank/DDBJ databases">
        <title>Complete genome sequence of Paludibaculum fermentans P105T, a facultatively anaerobic acidobacterium capable of dissimilatory Fe(III) reduction.</title>
        <authorList>
            <person name="Dedysh S.N."/>
            <person name="Beletsky A.V."/>
            <person name="Kulichevskaya I.S."/>
            <person name="Mardanov A.V."/>
            <person name="Ravin N.V."/>
        </authorList>
    </citation>
    <scope>NUCLEOTIDE SEQUENCE [LARGE SCALE GENOMIC DNA]</scope>
    <source>
        <strain evidence="3 4">P105</strain>
    </source>
</reference>
<gene>
    <name evidence="3" type="ORF">IRI77_03295</name>
</gene>
<evidence type="ECO:0000256" key="2">
    <source>
        <dbReference type="SAM" id="SignalP"/>
    </source>
</evidence>
<evidence type="ECO:0000313" key="3">
    <source>
        <dbReference type="EMBL" id="QOY88997.1"/>
    </source>
</evidence>
<dbReference type="KEGG" id="pfer:IRI77_03295"/>
<dbReference type="GO" id="GO:0016787">
    <property type="term" value="F:hydrolase activity"/>
    <property type="evidence" value="ECO:0007669"/>
    <property type="project" value="UniProtKB-KW"/>
</dbReference>
<dbReference type="Gene3D" id="3.30.379.10">
    <property type="entry name" value="Chitobiase/beta-hexosaminidase domain 2-like"/>
    <property type="match status" value="1"/>
</dbReference>
<organism evidence="3 4">
    <name type="scientific">Paludibaculum fermentans</name>
    <dbReference type="NCBI Taxonomy" id="1473598"/>
    <lineage>
        <taxon>Bacteria</taxon>
        <taxon>Pseudomonadati</taxon>
        <taxon>Acidobacteriota</taxon>
        <taxon>Terriglobia</taxon>
        <taxon>Bryobacterales</taxon>
        <taxon>Bryobacteraceae</taxon>
        <taxon>Paludibaculum</taxon>
    </lineage>
</organism>
<name>A0A7S7NSG9_PALFE</name>
<sequence>MNRSLLIHPLRTKHVTGFCVLLCALAGTVWAAPGISIKVDPAAGGPGRFAEAEIRRTAAERGVPVAAAGAPAPAGTTVITLAVAAGAEAQSYEIQVRRQDGRATIHVRGADPAGAMYGGLDVAEAIHTSTLDMMKDSSHKPHIAQRGIKFNIPLDVRTPSYSDPSDAAQANIPEMWSIEFWREFFDDMARHRYNVISLWNLHPFPSLVKVPEFPHVALDDVWRTTAKLDEKFDNAGNDFVRPEMLAKHEVVKKLSIQEKIRFWREVMQLARDRGIDVYFFTWNIFLHGAEGKDGITSDKGAPRTIEYFRASVRETIRTYPLLAGIGITAGESMPMSIGGMSKEQWLWTTYGEGIRDALKDNPQRKFRLIHRFHMTGLTEIQETFKELPCTLDLSFKYAIAHMYSVPRPTMIDPLLPLLSPQLRSWLTVRNDDIYSFRWADLDYARAFIKAMPGPDKIAGFYMGPDGYIWGRDFLSKDASSPRQTVMHKQWLSFAMWGRLAFEPDLPEATFSRLIAARFPGADVATLTEAWANASKTFPYITRFFWGDIDLKWFPEASRRKAGYYNVRHFIEGGTMPGAGVLNIIEWRNGLLSRKMPGGVTPLEIASTLAKNATQALLALPRLRRGGVAAIGNGKEYAATLDDMEAMAHLGLYYAEKINGACELAVFDKTGEAARQAAAAQHLTAALEHWKHYSAAYTRQYVQPVLYNRSGWVDIPKLTEEVAADVQMARDWKPGTIDEAAIQRSGTEAGFKK</sequence>
<keyword evidence="4" id="KW-1185">Reference proteome</keyword>
<feature type="chain" id="PRO_5032940094" evidence="2">
    <location>
        <begin position="32"/>
        <end position="752"/>
    </location>
</feature>